<dbReference type="EMBL" id="CP011097">
    <property type="protein sequence ID" value="AJZ75939.1"/>
    <property type="molecule type" value="Genomic_DNA"/>
</dbReference>
<keyword evidence="1" id="KW-0813">Transport</keyword>
<evidence type="ECO:0000313" key="4">
    <source>
        <dbReference type="Proteomes" id="UP000266745"/>
    </source>
</evidence>
<keyword evidence="2" id="KW-0406">Ion transport</keyword>
<reference evidence="3 4" key="1">
    <citation type="journal article" date="2016" name="Sci. Rep.">
        <title>A novel ammonia-oxidizing archaeon from wastewater treatment plant: Its enrichment, physiological and genomic characteristics.</title>
        <authorList>
            <person name="Li Y."/>
            <person name="Ding K."/>
            <person name="Wen X."/>
            <person name="Zhang B."/>
            <person name="Shen B."/>
            <person name="Yang Y."/>
        </authorList>
    </citation>
    <scope>NUCLEOTIDE SEQUENCE [LARGE SCALE GENOMIC DNA]</scope>
    <source>
        <strain evidence="3 4">SAT1</strain>
    </source>
</reference>
<name>A0A3G1B2S5_9ARCH</name>
<dbReference type="InterPro" id="IPR044911">
    <property type="entry name" value="V-type_ATPase_csu/dsu_dom_3"/>
</dbReference>
<dbReference type="RefSeq" id="WP_048188795.1">
    <property type="nucleotide sequence ID" value="NZ_CP011097.1"/>
</dbReference>
<dbReference type="STRING" id="1603555.SU86_005680"/>
<dbReference type="OrthoDB" id="4272at2157"/>
<evidence type="ECO:0000256" key="2">
    <source>
        <dbReference type="ARBA" id="ARBA00023065"/>
    </source>
</evidence>
<evidence type="ECO:0000256" key="1">
    <source>
        <dbReference type="ARBA" id="ARBA00022448"/>
    </source>
</evidence>
<accession>A0A3G1B2S5</accession>
<sequence length="349" mass="39424">MGSGGSQKVFASVKSYSQRGKLLTKTELQTLAESRDLDELITRIKNTKYADAVSKVNKPFTAGKIESALRSELAEIHYSISKTAGKSDILDAYYLKFLISNLKVILKGKALGKSQEEIEPHLNLHAEELINQRDVIIKALTAKDLEEAIASLSSIEFGEEMAKAVTLYNDKKNVQVFDVLLDKILYQQLGRAMRNSRDREIMRLVGMDIDFYNILSILRGKFWGLDEDQIQNLIVTHTPSIPRDLLGKMISSDSVRSVLDELATTRYRDIIPQTEDNMETVSAFEHSFEMAIYKAVNRSFTKMFSFSTIIGITKLTSYEVRNIAAIAFAVEQKIESQTTMSRLIVEQEE</sequence>
<dbReference type="PANTHER" id="PTHR38682">
    <property type="entry name" value="V-TYPE ATP SYNTHASE SUBUNIT C"/>
    <property type="match status" value="1"/>
</dbReference>
<dbReference type="GO" id="GO:0046961">
    <property type="term" value="F:proton-transporting ATPase activity, rotational mechanism"/>
    <property type="evidence" value="ECO:0007669"/>
    <property type="project" value="InterPro"/>
</dbReference>
<dbReference type="Pfam" id="PF01992">
    <property type="entry name" value="vATP-synt_AC39"/>
    <property type="match status" value="1"/>
</dbReference>
<evidence type="ECO:0000313" key="3">
    <source>
        <dbReference type="EMBL" id="AJZ75939.1"/>
    </source>
</evidence>
<dbReference type="PANTHER" id="PTHR38682:SF1">
    <property type="entry name" value="V-TYPE ATP SYNTHASE SUBUNIT C"/>
    <property type="match status" value="1"/>
</dbReference>
<organism evidence="3 4">
    <name type="scientific">Candidatus Nitrosotenuis cloacae</name>
    <dbReference type="NCBI Taxonomy" id="1603555"/>
    <lineage>
        <taxon>Archaea</taxon>
        <taxon>Nitrososphaerota</taxon>
        <taxon>Candidatus Nitrosotenuis</taxon>
    </lineage>
</organism>
<dbReference type="Proteomes" id="UP000266745">
    <property type="component" value="Chromosome"/>
</dbReference>
<dbReference type="SUPFAM" id="SSF103486">
    <property type="entry name" value="V-type ATP synthase subunit C"/>
    <property type="match status" value="1"/>
</dbReference>
<dbReference type="AlphaFoldDB" id="A0A3G1B2S5"/>
<dbReference type="Gene3D" id="1.10.132.50">
    <property type="entry name" value="ATP synthase (C/AC39) subunit, domain 3"/>
    <property type="match status" value="3"/>
</dbReference>
<dbReference type="InterPro" id="IPR002843">
    <property type="entry name" value="ATPase_V0-cplx_csu/dsu"/>
</dbReference>
<protein>
    <submittedName>
        <fullName evidence="3">ATPase</fullName>
    </submittedName>
</protein>
<dbReference type="KEGG" id="tah:SU86_005680"/>
<proteinExistence type="predicted"/>
<gene>
    <name evidence="3" type="ORF">SU86_005680</name>
</gene>
<dbReference type="InterPro" id="IPR036079">
    <property type="entry name" value="ATPase_csu/dsu_sf"/>
</dbReference>
<dbReference type="GeneID" id="24875888"/>
<keyword evidence="4" id="KW-1185">Reference proteome</keyword>
<dbReference type="InterPro" id="IPR050873">
    <property type="entry name" value="V-ATPase_V0D/AC39_subunit"/>
</dbReference>